<dbReference type="PATRIC" id="fig|1172194.4.peg.1119"/>
<dbReference type="AlphaFoldDB" id="I8TBT9"/>
<dbReference type="EMBL" id="AKGD01000001">
    <property type="protein sequence ID" value="EIT71028.1"/>
    <property type="molecule type" value="Genomic_DNA"/>
</dbReference>
<proteinExistence type="predicted"/>
<dbReference type="RefSeq" id="WP_007184120.1">
    <property type="nucleotide sequence ID" value="NZ_AKGD01000001.1"/>
</dbReference>
<dbReference type="Proteomes" id="UP000003704">
    <property type="component" value="Unassembled WGS sequence"/>
</dbReference>
<gene>
    <name evidence="1" type="ORF">WQQ_11650</name>
</gene>
<name>I8TBT9_9GAMM</name>
<organism evidence="1 2">
    <name type="scientific">Hydrocarboniphaga effusa AP103</name>
    <dbReference type="NCBI Taxonomy" id="1172194"/>
    <lineage>
        <taxon>Bacteria</taxon>
        <taxon>Pseudomonadati</taxon>
        <taxon>Pseudomonadota</taxon>
        <taxon>Gammaproteobacteria</taxon>
        <taxon>Nevskiales</taxon>
        <taxon>Nevskiaceae</taxon>
        <taxon>Hydrocarboniphaga</taxon>
    </lineage>
</organism>
<evidence type="ECO:0000313" key="2">
    <source>
        <dbReference type="Proteomes" id="UP000003704"/>
    </source>
</evidence>
<comment type="caution">
    <text evidence="1">The sequence shown here is derived from an EMBL/GenBank/DDBJ whole genome shotgun (WGS) entry which is preliminary data.</text>
</comment>
<reference evidence="1 2" key="1">
    <citation type="journal article" date="2012" name="J. Bacteriol.">
        <title>Genome Sequence of n-Alkane-Degrading Hydrocarboniphaga effusa Strain AP103T (ATCC BAA-332T).</title>
        <authorList>
            <person name="Chang H.K."/>
            <person name="Zylstra G.J."/>
            <person name="Chae J.C."/>
        </authorList>
    </citation>
    <scope>NUCLEOTIDE SEQUENCE [LARGE SCALE GENOMIC DNA]</scope>
    <source>
        <strain evidence="1 2">AP103</strain>
    </source>
</reference>
<sequence length="251" mass="26551">MSSRRLRLLVCGFGLAGMVGCADGGQSMKGALDGLGSAIGSVIPGTAGASQSEIAAALRQALNQGTTAAIGQLGRTDGFWSDPRVRVPLPGFISKYESTVRAIGYGSTLDQFQLTLNRAAEKAVPQVTSIFANSISQMTLADAKQILQGPDNAATEFFRRTSTNELYARILPIVSEATAQVGVTQQYKKVASKAGPILRLSGSTPPTDLDDYVAQQALNGLFTKIADEEARIRKDPAARSTELLKKVFAKQ</sequence>
<protein>
    <recommendedName>
        <fullName evidence="3">DUF4197 domain-containing protein</fullName>
    </recommendedName>
</protein>
<dbReference type="PROSITE" id="PS51257">
    <property type="entry name" value="PROKAR_LIPOPROTEIN"/>
    <property type="match status" value="1"/>
</dbReference>
<evidence type="ECO:0000313" key="1">
    <source>
        <dbReference type="EMBL" id="EIT71028.1"/>
    </source>
</evidence>
<dbReference type="STRING" id="1172194.WQQ_11650"/>
<evidence type="ECO:0008006" key="3">
    <source>
        <dbReference type="Google" id="ProtNLM"/>
    </source>
</evidence>
<accession>I8TBT9</accession>
<keyword evidence="2" id="KW-1185">Reference proteome</keyword>
<dbReference type="InterPro" id="IPR025245">
    <property type="entry name" value="DUF4197"/>
</dbReference>
<dbReference type="Pfam" id="PF13852">
    <property type="entry name" value="DUF4197"/>
    <property type="match status" value="1"/>
</dbReference>
<dbReference type="OrthoDB" id="5292580at2"/>